<dbReference type="Proteomes" id="UP001281614">
    <property type="component" value="Unassembled WGS sequence"/>
</dbReference>
<dbReference type="EMBL" id="VYYT01000025">
    <property type="protein sequence ID" value="KAK2776667.1"/>
    <property type="molecule type" value="Genomic_DNA"/>
</dbReference>
<protein>
    <submittedName>
        <fullName evidence="2">Uncharacterized protein</fullName>
    </submittedName>
</protein>
<evidence type="ECO:0000313" key="2">
    <source>
        <dbReference type="EMBL" id="KAK2776667.1"/>
    </source>
</evidence>
<gene>
    <name evidence="2" type="ORF">CKAH01_12317</name>
</gene>
<feature type="region of interest" description="Disordered" evidence="1">
    <location>
        <begin position="93"/>
        <end position="177"/>
    </location>
</feature>
<proteinExistence type="predicted"/>
<evidence type="ECO:0000313" key="3">
    <source>
        <dbReference type="Proteomes" id="UP001281614"/>
    </source>
</evidence>
<reference evidence="2" key="1">
    <citation type="submission" date="2023-02" db="EMBL/GenBank/DDBJ databases">
        <title>Colletotrichum kahawae CIFC_Que2 genome sequencing and assembly.</title>
        <authorList>
            <person name="Baroncelli R."/>
        </authorList>
    </citation>
    <scope>NUCLEOTIDE SEQUENCE</scope>
    <source>
        <strain evidence="2">CIFC_Que2</strain>
    </source>
</reference>
<evidence type="ECO:0000256" key="1">
    <source>
        <dbReference type="SAM" id="MobiDB-lite"/>
    </source>
</evidence>
<feature type="compositionally biased region" description="Polar residues" evidence="1">
    <location>
        <begin position="50"/>
        <end position="60"/>
    </location>
</feature>
<accession>A0AAD9YRS9</accession>
<feature type="region of interest" description="Disordered" evidence="1">
    <location>
        <begin position="1"/>
        <end position="80"/>
    </location>
</feature>
<sequence>MASRESFGKIGSDDDWEEIADNYSVKSLSSDDEEDEKPAASPALTRSKVDSSTPRSQTSPIRHAPQVNASHDANDTNVTGLGHALSKVDIGIQSAPRATSPVSVDKMAAIKTSSAPKPRVLLPPSQQDMRRPTASSPREESQRPQDLARYPGAPKSGDVCRYTKAPPATTDNGTISDYSTVFPDVPATPDYMPGYGSPPPSLPAPPCRGTPYPYPPPGFSTSATQHKRAEVTFPPQPNVSKTSEVSNEPTCPILPYNHATQELGSWKQSTMGKFTSAPFNNKNPQESGSFAQDAKVATARGTMLLEHFNRQERKPEEMVSQCGTSLGVSTHDTVLANTLDLDETSTDPVVINNALQSLSRMLRDTSPALCIMHLKHATKVLPACKSLLAQVDSLTPILAVYAAKYNQPTATARDVPLDPSLMMWIASLSRTLWEIGFEFKIVESSNHGSSSPKRAPSLETLVGELESAAKQMDEFLPIIQSDFAEFQKKQKPVFPASTAAPEPNHEINIPNDYQRPRIRQTMYGLKKELQHAIFILKGCQRWLPDPAKVIVGDVTNGMSNLFDVVGGIMASNGPAWFEGPTSETGRPRVITHSEFGNLDPIVIEDYSARIQQICGLVHIDAAESRTWSEEMIREHHVCMLIEQQQIDSLEHIVSVCKGMLLR</sequence>
<comment type="caution">
    <text evidence="2">The sequence shown here is derived from an EMBL/GenBank/DDBJ whole genome shotgun (WGS) entry which is preliminary data.</text>
</comment>
<feature type="compositionally biased region" description="Polar residues" evidence="1">
    <location>
        <begin position="67"/>
        <end position="79"/>
    </location>
</feature>
<name>A0AAD9YRS9_COLKA</name>
<keyword evidence="3" id="KW-1185">Reference proteome</keyword>
<organism evidence="2 3">
    <name type="scientific">Colletotrichum kahawae</name>
    <name type="common">Coffee berry disease fungus</name>
    <dbReference type="NCBI Taxonomy" id="34407"/>
    <lineage>
        <taxon>Eukaryota</taxon>
        <taxon>Fungi</taxon>
        <taxon>Dikarya</taxon>
        <taxon>Ascomycota</taxon>
        <taxon>Pezizomycotina</taxon>
        <taxon>Sordariomycetes</taxon>
        <taxon>Hypocreomycetidae</taxon>
        <taxon>Glomerellales</taxon>
        <taxon>Glomerellaceae</taxon>
        <taxon>Colletotrichum</taxon>
        <taxon>Colletotrichum gloeosporioides species complex</taxon>
    </lineage>
</organism>
<dbReference type="AlphaFoldDB" id="A0AAD9YRS9"/>